<dbReference type="STRING" id="106004.A0A1Y2FG66"/>
<dbReference type="InParanoid" id="A0A1Y2FG66"/>
<accession>A0A1Y2FG66</accession>
<evidence type="ECO:0000313" key="1">
    <source>
        <dbReference type="EMBL" id="ORY82940.1"/>
    </source>
</evidence>
<dbReference type="InterPro" id="IPR029063">
    <property type="entry name" value="SAM-dependent_MTases_sf"/>
</dbReference>
<proteinExistence type="predicted"/>
<gene>
    <name evidence="1" type="ORF">BCR35DRAFT_331314</name>
</gene>
<organism evidence="1 2">
    <name type="scientific">Leucosporidium creatinivorum</name>
    <dbReference type="NCBI Taxonomy" id="106004"/>
    <lineage>
        <taxon>Eukaryota</taxon>
        <taxon>Fungi</taxon>
        <taxon>Dikarya</taxon>
        <taxon>Basidiomycota</taxon>
        <taxon>Pucciniomycotina</taxon>
        <taxon>Microbotryomycetes</taxon>
        <taxon>Leucosporidiales</taxon>
        <taxon>Leucosporidium</taxon>
    </lineage>
</organism>
<dbReference type="OrthoDB" id="8300214at2759"/>
<sequence length="181" mass="20765">MTLQASESTQIYVPPHSTSLPFLSSVLRILWSDPTRYSSDTLLHTSSNFAPANSPRRNPSFTVNFANPEPPPSPYYTRKTCLVDSLLVGSMGKLVVEQIENIGPHYARTLREWRRRFEATFETEIVPALREAYPELTTRKGIDLFRRKWIYYFAYCETGFSQRALGDHILTMTREGNLSIP</sequence>
<dbReference type="EMBL" id="MCGR01000020">
    <property type="protein sequence ID" value="ORY82940.1"/>
    <property type="molecule type" value="Genomic_DNA"/>
</dbReference>
<keyword evidence="2" id="KW-1185">Reference proteome</keyword>
<dbReference type="InterPro" id="IPR050723">
    <property type="entry name" value="CFA/CMAS"/>
</dbReference>
<name>A0A1Y2FG66_9BASI</name>
<dbReference type="SUPFAM" id="SSF53335">
    <property type="entry name" value="S-adenosyl-L-methionine-dependent methyltransferases"/>
    <property type="match status" value="1"/>
</dbReference>
<dbReference type="Proteomes" id="UP000193467">
    <property type="component" value="Unassembled WGS sequence"/>
</dbReference>
<dbReference type="PANTHER" id="PTHR43667">
    <property type="entry name" value="CYCLOPROPANE-FATTY-ACYL-PHOSPHOLIPID SYNTHASE"/>
    <property type="match status" value="1"/>
</dbReference>
<dbReference type="PANTHER" id="PTHR43667:SF2">
    <property type="entry name" value="FATTY ACID C-METHYL TRANSFERASE"/>
    <property type="match status" value="1"/>
</dbReference>
<evidence type="ECO:0000313" key="2">
    <source>
        <dbReference type="Proteomes" id="UP000193467"/>
    </source>
</evidence>
<dbReference type="Gene3D" id="3.40.50.150">
    <property type="entry name" value="Vaccinia Virus protein VP39"/>
    <property type="match status" value="1"/>
</dbReference>
<reference evidence="1 2" key="1">
    <citation type="submission" date="2016-07" db="EMBL/GenBank/DDBJ databases">
        <title>Pervasive Adenine N6-methylation of Active Genes in Fungi.</title>
        <authorList>
            <consortium name="DOE Joint Genome Institute"/>
            <person name="Mondo S.J."/>
            <person name="Dannebaum R.O."/>
            <person name="Kuo R.C."/>
            <person name="Labutti K."/>
            <person name="Haridas S."/>
            <person name="Kuo A."/>
            <person name="Salamov A."/>
            <person name="Ahrendt S.R."/>
            <person name="Lipzen A."/>
            <person name="Sullivan W."/>
            <person name="Andreopoulos W.B."/>
            <person name="Clum A."/>
            <person name="Lindquist E."/>
            <person name="Daum C."/>
            <person name="Ramamoorthy G.K."/>
            <person name="Gryganskyi A."/>
            <person name="Culley D."/>
            <person name="Magnuson J.K."/>
            <person name="James T.Y."/>
            <person name="O'Malley M.A."/>
            <person name="Stajich J.E."/>
            <person name="Spatafora J.W."/>
            <person name="Visel A."/>
            <person name="Grigoriev I.V."/>
        </authorList>
    </citation>
    <scope>NUCLEOTIDE SEQUENCE [LARGE SCALE GENOMIC DNA]</scope>
    <source>
        <strain evidence="1 2">62-1032</strain>
    </source>
</reference>
<comment type="caution">
    <text evidence="1">The sequence shown here is derived from an EMBL/GenBank/DDBJ whole genome shotgun (WGS) entry which is preliminary data.</text>
</comment>
<dbReference type="AlphaFoldDB" id="A0A1Y2FG66"/>
<protein>
    <submittedName>
        <fullName evidence="1">Uncharacterized protein</fullName>
    </submittedName>
</protein>